<dbReference type="InterPro" id="IPR006954">
    <property type="entry name" value="Mlt-10-like"/>
</dbReference>
<evidence type="ECO:0000313" key="2">
    <source>
        <dbReference type="EMBL" id="KAF7639399.1"/>
    </source>
</evidence>
<dbReference type="PANTHER" id="PTHR21523">
    <property type="match status" value="1"/>
</dbReference>
<dbReference type="AlphaFoldDB" id="A0A8T0A281"/>
<evidence type="ECO:0000313" key="3">
    <source>
        <dbReference type="Proteomes" id="UP000605970"/>
    </source>
</evidence>
<dbReference type="Pfam" id="PF04870">
    <property type="entry name" value="Moulting_cycle"/>
    <property type="match status" value="1"/>
</dbReference>
<dbReference type="PANTHER" id="PTHR21523:SF38">
    <property type="entry name" value="MLT-TEN (MLT-10) RELATED"/>
    <property type="match status" value="1"/>
</dbReference>
<dbReference type="EMBL" id="JABEBT010000005">
    <property type="protein sequence ID" value="KAF7639399.1"/>
    <property type="molecule type" value="Genomic_DNA"/>
</dbReference>
<proteinExistence type="predicted"/>
<reference evidence="2" key="1">
    <citation type="journal article" date="2020" name="Ecol. Evol.">
        <title>Genome structure and content of the rice root-knot nematode (Meloidogyne graminicola).</title>
        <authorList>
            <person name="Phan N.T."/>
            <person name="Danchin E.G.J."/>
            <person name="Klopp C."/>
            <person name="Perfus-Barbeoch L."/>
            <person name="Kozlowski D.K."/>
            <person name="Koutsovoulos G.D."/>
            <person name="Lopez-Roques C."/>
            <person name="Bouchez O."/>
            <person name="Zahm M."/>
            <person name="Besnard G."/>
            <person name="Bellafiore S."/>
        </authorList>
    </citation>
    <scope>NUCLEOTIDE SEQUENCE</scope>
    <source>
        <strain evidence="2">VN-18</strain>
    </source>
</reference>
<keyword evidence="1" id="KW-0732">Signal</keyword>
<name>A0A8T0A281_9BILA</name>
<organism evidence="2 3">
    <name type="scientific">Meloidogyne graminicola</name>
    <dbReference type="NCBI Taxonomy" id="189291"/>
    <lineage>
        <taxon>Eukaryota</taxon>
        <taxon>Metazoa</taxon>
        <taxon>Ecdysozoa</taxon>
        <taxon>Nematoda</taxon>
        <taxon>Chromadorea</taxon>
        <taxon>Rhabditida</taxon>
        <taxon>Tylenchina</taxon>
        <taxon>Tylenchomorpha</taxon>
        <taxon>Tylenchoidea</taxon>
        <taxon>Meloidogynidae</taxon>
        <taxon>Meloidogyninae</taxon>
        <taxon>Meloidogyne</taxon>
    </lineage>
</organism>
<feature type="signal peptide" evidence="1">
    <location>
        <begin position="1"/>
        <end position="21"/>
    </location>
</feature>
<protein>
    <submittedName>
        <fullName evidence="2">Uncharacterized protein</fullName>
    </submittedName>
</protein>
<evidence type="ECO:0000256" key="1">
    <source>
        <dbReference type="SAM" id="SignalP"/>
    </source>
</evidence>
<dbReference type="Proteomes" id="UP000605970">
    <property type="component" value="Unassembled WGS sequence"/>
</dbReference>
<sequence length="664" mass="76893">MKNYLFNFILILFQIVKEISFCSNFASKRPFNGPEIFKINPSDLDIYFFQVSVTALFKAKSKIILKTLPNTERIVFNQCLEESKNKLNLMAKCLVSLFNIRDNYFKLKNIKLNENNNKEKEELPFWREFIKFNNFSKILLNNSLNNLKSKTTKIQRNFAVFANLMEEKEEKKLKKIRQKFKQKSKKEIIIRRKRNLKNIDEKTLEKFPNVKQIVQIENFYNKVERCENYIQQKDRILNRLLQNSGFSVQLKSESFQHNPLIVAESQLRNILNFDEIKILSPRLLSIIPENQKNKNISKIEEMLMSPTFFSFHEDGNFSIKQLLDLVFTNNKEETLPWLELLLQISGAAKTLNNLLLQLEPIKRRIETKILPSIESLEELDKRFDIISSWYNKRQKEALETRGYTHLNKGQLMMMFNGNGKDKISQKLIEDLSDDENEMEEILEEDIKILSKINENDYNLFKYLNKKNFLNRTKRQSLDQLRLLNPDFFVNQVNNGAIINSVALSPSAFEAAILEPNFGSFPVLSPTAFISSILSPRAAIANILSPNAFTTEILTPQAFNFEVLAPKTFNAKVLSPRAFTAYVLSPRAIVARILSPKAFDFRVLNPTFIYFSVLSPEMLKVSIASSQNYALVVLSPNILSVGFLNEGKGNIRILSPKILSGPTKK</sequence>
<comment type="caution">
    <text evidence="2">The sequence shown here is derived from an EMBL/GenBank/DDBJ whole genome shotgun (WGS) entry which is preliminary data.</text>
</comment>
<gene>
    <name evidence="2" type="ORF">Mgra_00001069</name>
</gene>
<dbReference type="OrthoDB" id="5870064at2759"/>
<keyword evidence="3" id="KW-1185">Reference proteome</keyword>
<feature type="chain" id="PRO_5035846247" evidence="1">
    <location>
        <begin position="22"/>
        <end position="664"/>
    </location>
</feature>
<accession>A0A8T0A281</accession>